<keyword evidence="2" id="KW-1185">Reference proteome</keyword>
<dbReference type="EMBL" id="JZKH01000039">
    <property type="protein sequence ID" value="KJS60695.1"/>
    <property type="molecule type" value="Genomic_DNA"/>
</dbReference>
<comment type="caution">
    <text evidence="1">The sequence shown here is derived from an EMBL/GenBank/DDBJ whole genome shotgun (WGS) entry which is preliminary data.</text>
</comment>
<reference evidence="1 2" key="1">
    <citation type="submission" date="2015-02" db="EMBL/GenBank/DDBJ databases">
        <authorList>
            <person name="Ju K.-S."/>
            <person name="Doroghazi J.R."/>
            <person name="Metcalf W."/>
        </authorList>
    </citation>
    <scope>NUCLEOTIDE SEQUENCE [LARGE SCALE GENOMIC DNA]</scope>
    <source>
        <strain evidence="1 2">ATCC 31215</strain>
    </source>
</reference>
<evidence type="ECO:0000313" key="2">
    <source>
        <dbReference type="Proteomes" id="UP000033699"/>
    </source>
</evidence>
<sequence length="75" mass="8094">MFAIYGTVCHICGHDGAGEADHLTPVSLDPGQPLDPHLMRPAHGANAPCRTCGRLCNTERGNRAITKAVRTSRNW</sequence>
<organism evidence="1 2">
    <name type="scientific">Streptomyces rubellomurinus (strain ATCC 31215)</name>
    <dbReference type="NCBI Taxonomy" id="359131"/>
    <lineage>
        <taxon>Bacteria</taxon>
        <taxon>Bacillati</taxon>
        <taxon>Actinomycetota</taxon>
        <taxon>Actinomycetes</taxon>
        <taxon>Kitasatosporales</taxon>
        <taxon>Streptomycetaceae</taxon>
        <taxon>Streptomyces</taxon>
    </lineage>
</organism>
<dbReference type="PATRIC" id="fig|359131.3.peg.4618"/>
<dbReference type="Proteomes" id="UP000033699">
    <property type="component" value="Unassembled WGS sequence"/>
</dbReference>
<accession>A0A0F2TEG6</accession>
<evidence type="ECO:0008006" key="3">
    <source>
        <dbReference type="Google" id="ProtNLM"/>
    </source>
</evidence>
<gene>
    <name evidence="1" type="ORF">VM95_19795</name>
</gene>
<evidence type="ECO:0000313" key="1">
    <source>
        <dbReference type="EMBL" id="KJS60695.1"/>
    </source>
</evidence>
<dbReference type="AlphaFoldDB" id="A0A0F2TEG6"/>
<proteinExistence type="predicted"/>
<protein>
    <recommendedName>
        <fullName evidence="3">HNH domain-containing protein</fullName>
    </recommendedName>
</protein>
<name>A0A0F2TEG6_STRR3</name>